<feature type="transmembrane region" description="Helical" evidence="6">
    <location>
        <begin position="251"/>
        <end position="277"/>
    </location>
</feature>
<dbReference type="Proteomes" id="UP000276055">
    <property type="component" value="Unassembled WGS sequence"/>
</dbReference>
<dbReference type="Gene3D" id="3.40.1110.10">
    <property type="entry name" value="Calcium-transporting ATPase, cytoplasmic domain N"/>
    <property type="match status" value="1"/>
</dbReference>
<evidence type="ECO:0000256" key="3">
    <source>
        <dbReference type="ARBA" id="ARBA00022967"/>
    </source>
</evidence>
<feature type="transmembrane region" description="Helical" evidence="6">
    <location>
        <begin position="213"/>
        <end position="231"/>
    </location>
</feature>
<dbReference type="InterPro" id="IPR001757">
    <property type="entry name" value="P_typ_ATPase"/>
</dbReference>
<dbReference type="Pfam" id="PF00702">
    <property type="entry name" value="Hydrolase"/>
    <property type="match status" value="1"/>
</dbReference>
<evidence type="ECO:0000313" key="9">
    <source>
        <dbReference type="Proteomes" id="UP000276055"/>
    </source>
</evidence>
<dbReference type="Gene3D" id="2.70.150.10">
    <property type="entry name" value="Calcium-transporting ATPase, cytoplasmic transduction domain A"/>
    <property type="match status" value="1"/>
</dbReference>
<protein>
    <submittedName>
        <fullName evidence="8">Cation-transporting ATPase E</fullName>
    </submittedName>
</protein>
<dbReference type="Pfam" id="PF00122">
    <property type="entry name" value="E1-E2_ATPase"/>
    <property type="match status" value="1"/>
</dbReference>
<keyword evidence="4 6" id="KW-1133">Transmembrane helix</keyword>
<dbReference type="InterPro" id="IPR036412">
    <property type="entry name" value="HAD-like_sf"/>
</dbReference>
<comment type="subcellular location">
    <subcellularLocation>
        <location evidence="1">Cell membrane</location>
        <topology evidence="1">Multi-pass membrane protein</topology>
    </subcellularLocation>
</comment>
<dbReference type="SUPFAM" id="SSF56784">
    <property type="entry name" value="HAD-like"/>
    <property type="match status" value="1"/>
</dbReference>
<dbReference type="InterPro" id="IPR023299">
    <property type="entry name" value="ATPase_P-typ_cyto_dom_N"/>
</dbReference>
<dbReference type="InterPro" id="IPR008250">
    <property type="entry name" value="ATPase_P-typ_transduc_dom_A_sf"/>
</dbReference>
<dbReference type="GO" id="GO:0016887">
    <property type="term" value="F:ATP hydrolysis activity"/>
    <property type="evidence" value="ECO:0007669"/>
    <property type="project" value="InterPro"/>
</dbReference>
<organism evidence="8 9">
    <name type="scientific">Arthrobacter oryzae</name>
    <dbReference type="NCBI Taxonomy" id="409290"/>
    <lineage>
        <taxon>Bacteria</taxon>
        <taxon>Bacillati</taxon>
        <taxon>Actinomycetota</taxon>
        <taxon>Actinomycetes</taxon>
        <taxon>Micrococcales</taxon>
        <taxon>Micrococcaceae</taxon>
        <taxon>Arthrobacter</taxon>
    </lineage>
</organism>
<dbReference type="SUPFAM" id="SSF81660">
    <property type="entry name" value="Metal cation-transporting ATPase, ATP-binding domain N"/>
    <property type="match status" value="1"/>
</dbReference>
<dbReference type="Gene3D" id="1.20.1110.10">
    <property type="entry name" value="Calcium-transporting ATPase, transmembrane domain"/>
    <property type="match status" value="1"/>
</dbReference>
<feature type="transmembrane region" description="Helical" evidence="6">
    <location>
        <begin position="725"/>
        <end position="741"/>
    </location>
</feature>
<dbReference type="SFLD" id="SFLDF00027">
    <property type="entry name" value="p-type_atpase"/>
    <property type="match status" value="1"/>
</dbReference>
<dbReference type="SUPFAM" id="SSF81665">
    <property type="entry name" value="Calcium ATPase, transmembrane domain M"/>
    <property type="match status" value="1"/>
</dbReference>
<dbReference type="GO" id="GO:0005524">
    <property type="term" value="F:ATP binding"/>
    <property type="evidence" value="ECO:0007669"/>
    <property type="project" value="InterPro"/>
</dbReference>
<feature type="transmembrane region" description="Helical" evidence="6">
    <location>
        <begin position="659"/>
        <end position="680"/>
    </location>
</feature>
<evidence type="ECO:0000259" key="7">
    <source>
        <dbReference type="Pfam" id="PF00122"/>
    </source>
</evidence>
<dbReference type="PANTHER" id="PTHR42861">
    <property type="entry name" value="CALCIUM-TRANSPORTING ATPASE"/>
    <property type="match status" value="1"/>
</dbReference>
<dbReference type="SFLD" id="SFLDG00002">
    <property type="entry name" value="C1.7:_P-type_atpase_like"/>
    <property type="match status" value="1"/>
</dbReference>
<gene>
    <name evidence="8" type="ORF">C8D78_3954</name>
</gene>
<keyword evidence="5 6" id="KW-0472">Membrane</keyword>
<evidence type="ECO:0000256" key="2">
    <source>
        <dbReference type="ARBA" id="ARBA00022692"/>
    </source>
</evidence>
<sequence>MSRPAAKGLSQQEVTARVERGLTNRVPDTTSRSLWQIFRANVFTLFNAIVGTSFLLLLLLGQWRDALFGLAAVGNAVIGVVEEYRAKKSLDRLAVLDAPIARVLREGEIREIATADVVRDDILVLRAGDQVTADAAVLDASGLEVDESLLTGEADPVDKEAGSEVLSGSIVVAGHGRAQVVRVGAASFASRLTADARRFSLVNSEIRNSLNRVLRWIAWVLLPVAIIVVNGEVQARGGWQAIVSTDAWTAVMVGLIASMIAIVPLGLVLLTSVAFAVGGVRLASHNVLIQELAAVEGLARVDVLCMDKTGTLTEGGLVFDAVHPLVPEPGWEQVLAWFGAEPEANATARCLSTVFEDDGGLQPISTVPFSSARKWSGVSFDGRSRAARTWILGAPEMVLVDDAAGSRQLAVPAAQGTAPHQSDEPDRHDILRQAGDLAETGLRTLLLARGGQLPDGGKSEQLPASLRPVALLTFREQPRSDARETLEFFRAEDVGLKIISGDDPRTVAAIARRVGLDVATGFDARSLPEDMEHLEEVMESNTVFGRVTPAQKRQMVEALQRRGHTVAMTGDGVNDALALKTADLGIAMDSAAPATKAVARLVLLDGRFDRLPGVLAEGRQVIANIERVSSLFLSKTVYATAIAVTFGLLQWKFPFLPRQLSFTDGLTIGIPAFFLALMPNPRRYQPGFLRRSLWFSVPAGLIVTASLLTLNAVAPLAGAATPEQVSSASVLTLSMVGLWILSAVSRPLNAGRLAVLVAMSASLLVLLNLPLAQEFFLLSRPPSGLLIAALACGVGGGLGVEVLARVHGRVFPASSAGLPG</sequence>
<evidence type="ECO:0000256" key="1">
    <source>
        <dbReference type="ARBA" id="ARBA00004651"/>
    </source>
</evidence>
<feature type="transmembrane region" description="Helical" evidence="6">
    <location>
        <begin position="692"/>
        <end position="713"/>
    </location>
</feature>
<dbReference type="Gene3D" id="3.40.50.1000">
    <property type="entry name" value="HAD superfamily/HAD-like"/>
    <property type="match status" value="1"/>
</dbReference>
<accession>A0A495DTM4</accession>
<dbReference type="InterPro" id="IPR023298">
    <property type="entry name" value="ATPase_P-typ_TM_dom_sf"/>
</dbReference>
<evidence type="ECO:0000256" key="4">
    <source>
        <dbReference type="ARBA" id="ARBA00022989"/>
    </source>
</evidence>
<dbReference type="AlphaFoldDB" id="A0A495DTM4"/>
<keyword evidence="2 6" id="KW-0812">Transmembrane</keyword>
<evidence type="ECO:0000256" key="5">
    <source>
        <dbReference type="ARBA" id="ARBA00023136"/>
    </source>
</evidence>
<feature type="domain" description="P-type ATPase A" evidence="7">
    <location>
        <begin position="97"/>
        <end position="194"/>
    </location>
</feature>
<evidence type="ECO:0000313" key="8">
    <source>
        <dbReference type="EMBL" id="RKR07863.1"/>
    </source>
</evidence>
<feature type="transmembrane region" description="Helical" evidence="6">
    <location>
        <begin position="636"/>
        <end position="653"/>
    </location>
</feature>
<dbReference type="PROSITE" id="PS00154">
    <property type="entry name" value="ATPASE_E1_E2"/>
    <property type="match status" value="1"/>
</dbReference>
<name>A0A495DTM4_9MICC</name>
<reference evidence="8 9" key="1">
    <citation type="submission" date="2018-10" db="EMBL/GenBank/DDBJ databases">
        <title>Genomic Encyclopedia of Type Strains, Phase IV (KMG-IV): sequencing the most valuable type-strain genomes for metagenomic binning, comparative biology and taxonomic classification.</title>
        <authorList>
            <person name="Goeker M."/>
        </authorList>
    </citation>
    <scope>NUCLEOTIDE SEQUENCE [LARGE SCALE GENOMIC DNA]</scope>
    <source>
        <strain evidence="8 9">DSM 25586</strain>
    </source>
</reference>
<feature type="transmembrane region" description="Helical" evidence="6">
    <location>
        <begin position="42"/>
        <end position="60"/>
    </location>
</feature>
<dbReference type="SFLD" id="SFLDS00003">
    <property type="entry name" value="Haloacid_Dehalogenase"/>
    <property type="match status" value="1"/>
</dbReference>
<dbReference type="PRINTS" id="PR00120">
    <property type="entry name" value="HATPASE"/>
</dbReference>
<dbReference type="NCBIfam" id="TIGR01494">
    <property type="entry name" value="ATPase_P-type"/>
    <property type="match status" value="2"/>
</dbReference>
<dbReference type="EMBL" id="RBIR01000016">
    <property type="protein sequence ID" value="RKR07863.1"/>
    <property type="molecule type" value="Genomic_DNA"/>
</dbReference>
<dbReference type="InterPro" id="IPR018303">
    <property type="entry name" value="ATPase_P-typ_P_site"/>
</dbReference>
<keyword evidence="3" id="KW-1278">Translocase</keyword>
<feature type="transmembrane region" description="Helical" evidence="6">
    <location>
        <begin position="784"/>
        <end position="804"/>
    </location>
</feature>
<dbReference type="GO" id="GO:0005886">
    <property type="term" value="C:plasma membrane"/>
    <property type="evidence" value="ECO:0007669"/>
    <property type="project" value="UniProtKB-SubCell"/>
</dbReference>
<dbReference type="InterPro" id="IPR023214">
    <property type="entry name" value="HAD_sf"/>
</dbReference>
<dbReference type="PRINTS" id="PR00119">
    <property type="entry name" value="CATATPASE"/>
</dbReference>
<dbReference type="SUPFAM" id="SSF81653">
    <property type="entry name" value="Calcium ATPase, transduction domain A"/>
    <property type="match status" value="1"/>
</dbReference>
<dbReference type="InterPro" id="IPR059000">
    <property type="entry name" value="ATPase_P-type_domA"/>
</dbReference>
<evidence type="ECO:0000256" key="6">
    <source>
        <dbReference type="SAM" id="Phobius"/>
    </source>
</evidence>
<feature type="transmembrane region" description="Helical" evidence="6">
    <location>
        <begin position="753"/>
        <end position="772"/>
    </location>
</feature>
<dbReference type="InterPro" id="IPR044492">
    <property type="entry name" value="P_typ_ATPase_HD_dom"/>
</dbReference>
<proteinExistence type="predicted"/>
<comment type="caution">
    <text evidence="8">The sequence shown here is derived from an EMBL/GenBank/DDBJ whole genome shotgun (WGS) entry which is preliminary data.</text>
</comment>